<dbReference type="PANTHER" id="PTHR47947">
    <property type="entry name" value="CYTOCHROME P450 82C3-RELATED"/>
    <property type="match status" value="1"/>
</dbReference>
<evidence type="ECO:0000256" key="9">
    <source>
        <dbReference type="ARBA" id="ARBA00023004"/>
    </source>
</evidence>
<reference evidence="15" key="1">
    <citation type="submission" date="2022-08" db="EMBL/GenBank/DDBJ databases">
        <authorList>
            <person name="Gutierrez-Valencia J."/>
        </authorList>
    </citation>
    <scope>NUCLEOTIDE SEQUENCE</scope>
</reference>
<evidence type="ECO:0000256" key="3">
    <source>
        <dbReference type="ARBA" id="ARBA00010617"/>
    </source>
</evidence>
<feature type="transmembrane region" description="Helical" evidence="14">
    <location>
        <begin position="12"/>
        <end position="29"/>
    </location>
</feature>
<keyword evidence="10 13" id="KW-0503">Monooxygenase</keyword>
<evidence type="ECO:0008006" key="17">
    <source>
        <dbReference type="Google" id="ProtNLM"/>
    </source>
</evidence>
<dbReference type="InterPro" id="IPR001128">
    <property type="entry name" value="Cyt_P450"/>
</dbReference>
<dbReference type="Gene3D" id="1.10.630.10">
    <property type="entry name" value="Cytochrome P450"/>
    <property type="match status" value="1"/>
</dbReference>
<dbReference type="GO" id="GO:0020037">
    <property type="term" value="F:heme binding"/>
    <property type="evidence" value="ECO:0007669"/>
    <property type="project" value="InterPro"/>
</dbReference>
<accession>A0AAV0KTL2</accession>
<dbReference type="InterPro" id="IPR050651">
    <property type="entry name" value="Plant_Cytochrome_P450_Monoox"/>
</dbReference>
<comment type="similarity">
    <text evidence="3 13">Belongs to the cytochrome P450 family.</text>
</comment>
<dbReference type="GO" id="GO:0004497">
    <property type="term" value="F:monooxygenase activity"/>
    <property type="evidence" value="ECO:0007669"/>
    <property type="project" value="UniProtKB-KW"/>
</dbReference>
<dbReference type="PRINTS" id="PR00463">
    <property type="entry name" value="EP450I"/>
</dbReference>
<evidence type="ECO:0000256" key="6">
    <source>
        <dbReference type="ARBA" id="ARBA00022723"/>
    </source>
</evidence>
<comment type="caution">
    <text evidence="15">The sequence shown here is derived from an EMBL/GenBank/DDBJ whole genome shotgun (WGS) entry which is preliminary data.</text>
</comment>
<keyword evidence="11 14" id="KW-0472">Membrane</keyword>
<evidence type="ECO:0000313" key="15">
    <source>
        <dbReference type="EMBL" id="CAI0425406.1"/>
    </source>
</evidence>
<dbReference type="GO" id="GO:0016705">
    <property type="term" value="F:oxidoreductase activity, acting on paired donors, with incorporation or reduction of molecular oxygen"/>
    <property type="evidence" value="ECO:0007669"/>
    <property type="project" value="InterPro"/>
</dbReference>
<evidence type="ECO:0000256" key="2">
    <source>
        <dbReference type="ARBA" id="ARBA00004370"/>
    </source>
</evidence>
<dbReference type="PANTHER" id="PTHR47947:SF26">
    <property type="entry name" value="CYTOCHROME P450"/>
    <property type="match status" value="1"/>
</dbReference>
<dbReference type="Proteomes" id="UP001154282">
    <property type="component" value="Unassembled WGS sequence"/>
</dbReference>
<gene>
    <name evidence="15" type="ORF">LITE_LOCUS20377</name>
</gene>
<dbReference type="PRINTS" id="PR00385">
    <property type="entry name" value="P450"/>
</dbReference>
<evidence type="ECO:0000256" key="5">
    <source>
        <dbReference type="ARBA" id="ARBA00022692"/>
    </source>
</evidence>
<evidence type="ECO:0000313" key="16">
    <source>
        <dbReference type="Proteomes" id="UP001154282"/>
    </source>
</evidence>
<organism evidence="15 16">
    <name type="scientific">Linum tenue</name>
    <dbReference type="NCBI Taxonomy" id="586396"/>
    <lineage>
        <taxon>Eukaryota</taxon>
        <taxon>Viridiplantae</taxon>
        <taxon>Streptophyta</taxon>
        <taxon>Embryophyta</taxon>
        <taxon>Tracheophyta</taxon>
        <taxon>Spermatophyta</taxon>
        <taxon>Magnoliopsida</taxon>
        <taxon>eudicotyledons</taxon>
        <taxon>Gunneridae</taxon>
        <taxon>Pentapetalae</taxon>
        <taxon>rosids</taxon>
        <taxon>fabids</taxon>
        <taxon>Malpighiales</taxon>
        <taxon>Linaceae</taxon>
        <taxon>Linum</taxon>
    </lineage>
</organism>
<keyword evidence="5 14" id="KW-0812">Transmembrane</keyword>
<keyword evidence="6 12" id="KW-0479">Metal-binding</keyword>
<evidence type="ECO:0000256" key="1">
    <source>
        <dbReference type="ARBA" id="ARBA00001971"/>
    </source>
</evidence>
<keyword evidence="8 13" id="KW-0560">Oxidoreductase</keyword>
<dbReference type="InterPro" id="IPR002401">
    <property type="entry name" value="Cyt_P450_E_grp-I"/>
</dbReference>
<dbReference type="SUPFAM" id="SSF48264">
    <property type="entry name" value="Cytochrome P450"/>
    <property type="match status" value="1"/>
</dbReference>
<feature type="binding site" description="axial binding residue" evidence="12">
    <location>
        <position position="471"/>
    </location>
    <ligand>
        <name>heme</name>
        <dbReference type="ChEBI" id="CHEBI:30413"/>
    </ligand>
    <ligandPart>
        <name>Fe</name>
        <dbReference type="ChEBI" id="CHEBI:18248"/>
    </ligandPart>
</feature>
<evidence type="ECO:0000256" key="10">
    <source>
        <dbReference type="ARBA" id="ARBA00023033"/>
    </source>
</evidence>
<dbReference type="GO" id="GO:0016020">
    <property type="term" value="C:membrane"/>
    <property type="evidence" value="ECO:0007669"/>
    <property type="project" value="UniProtKB-SubCell"/>
</dbReference>
<dbReference type="AlphaFoldDB" id="A0AAV0KTL2"/>
<keyword evidence="9 12" id="KW-0408">Iron</keyword>
<protein>
    <recommendedName>
        <fullName evidence="17">Cytochrome P450</fullName>
    </recommendedName>
</protein>
<comment type="subcellular location">
    <subcellularLocation>
        <location evidence="2">Membrane</location>
    </subcellularLocation>
</comment>
<dbReference type="FunFam" id="1.10.630.10:FF:000026">
    <property type="entry name" value="Cytochrome P450 82C4"/>
    <property type="match status" value="1"/>
</dbReference>
<dbReference type="CDD" id="cd20654">
    <property type="entry name" value="CYP82"/>
    <property type="match status" value="1"/>
</dbReference>
<dbReference type="PROSITE" id="PS00086">
    <property type="entry name" value="CYTOCHROME_P450"/>
    <property type="match status" value="1"/>
</dbReference>
<evidence type="ECO:0000256" key="8">
    <source>
        <dbReference type="ARBA" id="ARBA00023002"/>
    </source>
</evidence>
<name>A0AAV0KTL2_9ROSI</name>
<dbReference type="Pfam" id="PF00067">
    <property type="entry name" value="p450"/>
    <property type="match status" value="1"/>
</dbReference>
<proteinExistence type="inferred from homology"/>
<keyword evidence="4 12" id="KW-0349">Heme</keyword>
<evidence type="ECO:0000256" key="13">
    <source>
        <dbReference type="RuleBase" id="RU000461"/>
    </source>
</evidence>
<dbReference type="EMBL" id="CAMGYJ010000005">
    <property type="protein sequence ID" value="CAI0425406.1"/>
    <property type="molecule type" value="Genomic_DNA"/>
</dbReference>
<comment type="cofactor">
    <cofactor evidence="1 12">
        <name>heme</name>
        <dbReference type="ChEBI" id="CHEBI:30413"/>
    </cofactor>
</comment>
<keyword evidence="16" id="KW-1185">Reference proteome</keyword>
<dbReference type="GO" id="GO:0005506">
    <property type="term" value="F:iron ion binding"/>
    <property type="evidence" value="ECO:0007669"/>
    <property type="project" value="InterPro"/>
</dbReference>
<keyword evidence="7 14" id="KW-1133">Transmembrane helix</keyword>
<sequence length="534" mass="59527">MDFFASPHSTAISLSAVALASLAFLYFLLRTISSAGKSQKNHVQAPPPEEAHGAWPVMGHLHLLGGPRPPHIVLGQMAEKHGPIFTIRMGIHPALVVNNWETAKECLTTHDRVFADRPATLATHILGYNRSMFGFSPYGPYWRQIRKMATLELLSSHRLDLLKRARESEVELGTKELYTYWAKHAAKNGSVSVEMTSWFGEITLNVILKMVVGKSVGYLTGGEDGVRLMRILKDFFELSGRFVVADGLPFLRWLDVGGFEKKMRKTAAEMEVVVEEWLREHKAKRDSGGGKAADEDFMDVILNVVGDEGGIDGRDSDTVNKATCLALTLAASDTTTVTMTWLIALLVNHPDVLKKAQTELDNHVGKDRRVQESDLPNLDYLKAIVKETLRLYPAGPLSVPHQSMEDCTVAGRFVPKGTRLIVNISKLQRDPRVWSDPDEFRPDRFLTTHKDVDLKGQDFELIPFGSGRRMCPGMNFALQVMYLTVATLLHGFDFSRATSEPVDMTESIGLTNPRAFPLDVQLSPRLSSHLYGYD</sequence>
<dbReference type="InterPro" id="IPR036396">
    <property type="entry name" value="Cyt_P450_sf"/>
</dbReference>
<evidence type="ECO:0000256" key="4">
    <source>
        <dbReference type="ARBA" id="ARBA00022617"/>
    </source>
</evidence>
<evidence type="ECO:0000256" key="7">
    <source>
        <dbReference type="ARBA" id="ARBA00022989"/>
    </source>
</evidence>
<evidence type="ECO:0000256" key="14">
    <source>
        <dbReference type="SAM" id="Phobius"/>
    </source>
</evidence>
<evidence type="ECO:0000256" key="12">
    <source>
        <dbReference type="PIRSR" id="PIRSR602401-1"/>
    </source>
</evidence>
<evidence type="ECO:0000256" key="11">
    <source>
        <dbReference type="ARBA" id="ARBA00023136"/>
    </source>
</evidence>
<dbReference type="InterPro" id="IPR017972">
    <property type="entry name" value="Cyt_P450_CS"/>
</dbReference>